<dbReference type="Proteomes" id="UP000661918">
    <property type="component" value="Unassembled WGS sequence"/>
</dbReference>
<dbReference type="Gene3D" id="1.20.120.450">
    <property type="entry name" value="dinb family like domain"/>
    <property type="match status" value="1"/>
</dbReference>
<evidence type="ECO:0000313" key="3">
    <source>
        <dbReference type="Proteomes" id="UP000661918"/>
    </source>
</evidence>
<gene>
    <name evidence="2" type="ORF">GCM10010841_07960</name>
</gene>
<dbReference type="Pfam" id="PF12867">
    <property type="entry name" value="DinB_2"/>
    <property type="match status" value="1"/>
</dbReference>
<feature type="domain" description="DinB-like" evidence="1">
    <location>
        <begin position="24"/>
        <end position="141"/>
    </location>
</feature>
<dbReference type="RefSeq" id="WP_188901605.1">
    <property type="nucleotide sequence ID" value="NZ_BMOM01000004.1"/>
</dbReference>
<dbReference type="SUPFAM" id="SSF109854">
    <property type="entry name" value="DinB/YfiT-like putative metalloenzymes"/>
    <property type="match status" value="1"/>
</dbReference>
<evidence type="ECO:0000259" key="1">
    <source>
        <dbReference type="Pfam" id="PF12867"/>
    </source>
</evidence>
<sequence>MVSEIFGKAVGNLYLGGPANVSWQRALENLSAGDAGRVPDPLPHSVAQVVAHVQFWQVHLLETIAGQNPPTPEHASGGWPPPGDLPGDWEALRETFLRNAGKLRAHARDPGLAATPDRQGLPYAALLTSYAGHNVYHLGQVVTIRQALGLWPPLGGGDTW</sequence>
<accession>A0ABQ2GM30</accession>
<protein>
    <recommendedName>
        <fullName evidence="1">DinB-like domain-containing protein</fullName>
    </recommendedName>
</protein>
<reference evidence="3" key="1">
    <citation type="journal article" date="2019" name="Int. J. Syst. Evol. Microbiol.">
        <title>The Global Catalogue of Microorganisms (GCM) 10K type strain sequencing project: providing services to taxonomists for standard genome sequencing and annotation.</title>
        <authorList>
            <consortium name="The Broad Institute Genomics Platform"/>
            <consortium name="The Broad Institute Genome Sequencing Center for Infectious Disease"/>
            <person name="Wu L."/>
            <person name="Ma J."/>
        </authorList>
    </citation>
    <scope>NUCLEOTIDE SEQUENCE [LARGE SCALE GENOMIC DNA]</scope>
    <source>
        <strain evidence="3">JCM 15443</strain>
    </source>
</reference>
<dbReference type="EMBL" id="BMOM01000004">
    <property type="protein sequence ID" value="GGM01937.1"/>
    <property type="molecule type" value="Genomic_DNA"/>
</dbReference>
<proteinExistence type="predicted"/>
<evidence type="ECO:0000313" key="2">
    <source>
        <dbReference type="EMBL" id="GGM01937.1"/>
    </source>
</evidence>
<name>A0ABQ2GM30_9DEIO</name>
<organism evidence="2 3">
    <name type="scientific">Deinococcus aerophilus</name>
    <dbReference type="NCBI Taxonomy" id="522488"/>
    <lineage>
        <taxon>Bacteria</taxon>
        <taxon>Thermotogati</taxon>
        <taxon>Deinococcota</taxon>
        <taxon>Deinococci</taxon>
        <taxon>Deinococcales</taxon>
        <taxon>Deinococcaceae</taxon>
        <taxon>Deinococcus</taxon>
    </lineage>
</organism>
<dbReference type="InterPro" id="IPR034660">
    <property type="entry name" value="DinB/YfiT-like"/>
</dbReference>
<dbReference type="InterPro" id="IPR024775">
    <property type="entry name" value="DinB-like"/>
</dbReference>
<comment type="caution">
    <text evidence="2">The sequence shown here is derived from an EMBL/GenBank/DDBJ whole genome shotgun (WGS) entry which is preliminary data.</text>
</comment>
<keyword evidence="3" id="KW-1185">Reference proteome</keyword>